<keyword evidence="1" id="KW-0472">Membrane</keyword>
<evidence type="ECO:0000313" key="3">
    <source>
        <dbReference type="Proteomes" id="UP001350748"/>
    </source>
</evidence>
<protein>
    <submittedName>
        <fullName evidence="2">Uncharacterized protein</fullName>
    </submittedName>
</protein>
<keyword evidence="1" id="KW-1133">Transmembrane helix</keyword>
<accession>A0ABU7XLJ7</accession>
<comment type="caution">
    <text evidence="2">The sequence shown here is derived from an EMBL/GenBank/DDBJ whole genome shotgun (WGS) entry which is preliminary data.</text>
</comment>
<reference evidence="2 3" key="1">
    <citation type="submission" date="2024-02" db="EMBL/GenBank/DDBJ databases">
        <authorList>
            <person name="Grouzdev D."/>
        </authorList>
    </citation>
    <scope>NUCLEOTIDE SEQUENCE [LARGE SCALE GENOMIC DNA]</scope>
    <source>
        <strain evidence="2 3">9N</strain>
    </source>
</reference>
<sequence>MQGYRTYVAAALVAVFGALASSDWVGFLNDPKAGAVAIGSAALMAIMRSITSTPPGKDA</sequence>
<keyword evidence="3" id="KW-1185">Reference proteome</keyword>
<name>A0ABU7XLJ7_9HYPH</name>
<dbReference type="EMBL" id="JAZHYN010000068">
    <property type="protein sequence ID" value="MEF3367947.1"/>
    <property type="molecule type" value="Genomic_DNA"/>
</dbReference>
<evidence type="ECO:0000313" key="2">
    <source>
        <dbReference type="EMBL" id="MEF3367947.1"/>
    </source>
</evidence>
<organism evidence="2 3">
    <name type="scientific">Methylocystis borbori</name>
    <dbReference type="NCBI Taxonomy" id="3118750"/>
    <lineage>
        <taxon>Bacteria</taxon>
        <taxon>Pseudomonadati</taxon>
        <taxon>Pseudomonadota</taxon>
        <taxon>Alphaproteobacteria</taxon>
        <taxon>Hyphomicrobiales</taxon>
        <taxon>Methylocystaceae</taxon>
        <taxon>Methylocystis</taxon>
    </lineage>
</organism>
<gene>
    <name evidence="2" type="ORF">V3H18_15540</name>
</gene>
<feature type="transmembrane region" description="Helical" evidence="1">
    <location>
        <begin position="7"/>
        <end position="27"/>
    </location>
</feature>
<keyword evidence="1" id="KW-0812">Transmembrane</keyword>
<proteinExistence type="predicted"/>
<evidence type="ECO:0000256" key="1">
    <source>
        <dbReference type="SAM" id="Phobius"/>
    </source>
</evidence>
<dbReference type="RefSeq" id="WP_332082978.1">
    <property type="nucleotide sequence ID" value="NZ_JAZHYN010000068.1"/>
</dbReference>
<dbReference type="Proteomes" id="UP001350748">
    <property type="component" value="Unassembled WGS sequence"/>
</dbReference>